<accession>M0MB14</accession>
<dbReference type="AlphaFoldDB" id="M0MB14"/>
<sequence>MKLDVNALGTFYRMAREGAGLAAGRLTHMTDVETRVGVTKLNFMRGREIRHDFEDSTEKIGVRVELSGAIEGYSVVVFDRENALRIVETIVSESDAEEFDEMNKSAATEVGNIMNNGFIDGWADVLETVIDVSTPEFVKGESADVFFSDLEEAPGDDDLALLFQSHIEAVDTEVGFSHYLFPERESMSRVLEQLRTSGGIEYDKLEGFDRMAERGAEEVAKTATTLTGIDTSVEIRRLNFVSLEAIPEEVPDERLVGVAFEFDGVPSGYLLFLFDEESAREIVDAMVPMASDDGDGDDDDDADGPESFDEMGTSAIKELGNIMASGFLDGWANVLDTTIDHSTPEFVHDIGTAAVDPVIVQLGENQEFAFVFDTVITADGKEFDCEVYAIPDEDDLERALNDLEVDRIEDAPTTADFQEVDNT</sequence>
<dbReference type="Gene3D" id="3.40.1550.10">
    <property type="entry name" value="CheC-like"/>
    <property type="match status" value="2"/>
</dbReference>
<evidence type="ECO:0000259" key="5">
    <source>
        <dbReference type="Pfam" id="PF13690"/>
    </source>
</evidence>
<dbReference type="InterPro" id="IPR007597">
    <property type="entry name" value="CheC"/>
</dbReference>
<dbReference type="InterPro" id="IPR028051">
    <property type="entry name" value="CheX-like_dom"/>
</dbReference>
<dbReference type="PATRIC" id="fig|1227454.3.peg.743"/>
<feature type="region of interest" description="Disordered" evidence="3">
    <location>
        <begin position="289"/>
        <end position="310"/>
    </location>
</feature>
<dbReference type="Pfam" id="PF13690">
    <property type="entry name" value="CheX"/>
    <property type="match status" value="1"/>
</dbReference>
<proteinExistence type="predicted"/>
<evidence type="ECO:0000256" key="3">
    <source>
        <dbReference type="SAM" id="MobiDB-lite"/>
    </source>
</evidence>
<dbReference type="OrthoDB" id="182374at2157"/>
<name>M0MB14_9EURY</name>
<keyword evidence="2" id="KW-0378">Hydrolase</keyword>
<evidence type="ECO:0000313" key="6">
    <source>
        <dbReference type="EMBL" id="EMA42946.1"/>
    </source>
</evidence>
<evidence type="ECO:0000259" key="4">
    <source>
        <dbReference type="Pfam" id="PF04509"/>
    </source>
</evidence>
<feature type="compositionally biased region" description="Acidic residues" evidence="3">
    <location>
        <begin position="292"/>
        <end position="309"/>
    </location>
</feature>
<dbReference type="GO" id="GO:0016787">
    <property type="term" value="F:hydrolase activity"/>
    <property type="evidence" value="ECO:0007669"/>
    <property type="project" value="UniProtKB-KW"/>
</dbReference>
<protein>
    <submittedName>
        <fullName evidence="6">CheC, inhibitor of MCP methylation</fullName>
    </submittedName>
</protein>
<dbReference type="GO" id="GO:0006935">
    <property type="term" value="P:chemotaxis"/>
    <property type="evidence" value="ECO:0007669"/>
    <property type="project" value="UniProtKB-KW"/>
</dbReference>
<dbReference type="Proteomes" id="UP000011607">
    <property type="component" value="Unassembled WGS sequence"/>
</dbReference>
<feature type="domain" description="Chemotaxis phosphatase CheX-like" evidence="5">
    <location>
        <begin position="61"/>
        <end position="144"/>
    </location>
</feature>
<dbReference type="EMBL" id="AOMA01000048">
    <property type="protein sequence ID" value="EMA42946.1"/>
    <property type="molecule type" value="Genomic_DNA"/>
</dbReference>
<feature type="domain" description="CheC-like protein" evidence="4">
    <location>
        <begin position="311"/>
        <end position="347"/>
    </location>
</feature>
<keyword evidence="1" id="KW-0145">Chemotaxis</keyword>
<organism evidence="6 7">
    <name type="scientific">Halobiforma nitratireducens JCM 10879</name>
    <dbReference type="NCBI Taxonomy" id="1227454"/>
    <lineage>
        <taxon>Archaea</taxon>
        <taxon>Methanobacteriati</taxon>
        <taxon>Methanobacteriota</taxon>
        <taxon>Stenosarchaea group</taxon>
        <taxon>Halobacteria</taxon>
        <taxon>Halobacteriales</taxon>
        <taxon>Natrialbaceae</taxon>
        <taxon>Halobiforma</taxon>
    </lineage>
</organism>
<dbReference type="InterPro" id="IPR028976">
    <property type="entry name" value="CheC-like_sf"/>
</dbReference>
<dbReference type="InterPro" id="IPR050992">
    <property type="entry name" value="CheZ_family_phosphatases"/>
</dbReference>
<evidence type="ECO:0000256" key="2">
    <source>
        <dbReference type="ARBA" id="ARBA00022801"/>
    </source>
</evidence>
<dbReference type="SUPFAM" id="SSF103039">
    <property type="entry name" value="CheC-like"/>
    <property type="match status" value="2"/>
</dbReference>
<dbReference type="PANTHER" id="PTHR43693">
    <property type="entry name" value="PROTEIN PHOSPHATASE CHEZ"/>
    <property type="match status" value="1"/>
</dbReference>
<dbReference type="PANTHER" id="PTHR43693:SF1">
    <property type="entry name" value="PROTEIN PHOSPHATASE CHEZ"/>
    <property type="match status" value="1"/>
</dbReference>
<dbReference type="eggNOG" id="arCOG02381">
    <property type="taxonomic scope" value="Archaea"/>
</dbReference>
<reference evidence="6 7" key="1">
    <citation type="journal article" date="2014" name="PLoS Genet.">
        <title>Phylogenetically driven sequencing of extremely halophilic archaea reveals strategies for static and dynamic osmo-response.</title>
        <authorList>
            <person name="Becker E.A."/>
            <person name="Seitzer P.M."/>
            <person name="Tritt A."/>
            <person name="Larsen D."/>
            <person name="Krusor M."/>
            <person name="Yao A.I."/>
            <person name="Wu D."/>
            <person name="Madern D."/>
            <person name="Eisen J.A."/>
            <person name="Darling A.E."/>
            <person name="Facciotti M.T."/>
        </authorList>
    </citation>
    <scope>NUCLEOTIDE SEQUENCE [LARGE SCALE GENOMIC DNA]</scope>
    <source>
        <strain evidence="6 7">JCM 10879</strain>
    </source>
</reference>
<evidence type="ECO:0000256" key="1">
    <source>
        <dbReference type="ARBA" id="ARBA00022500"/>
    </source>
</evidence>
<dbReference type="STRING" id="1227454.C446_03831"/>
<dbReference type="CDD" id="cd17911">
    <property type="entry name" value="CheC_ClassIII"/>
    <property type="match status" value="2"/>
</dbReference>
<gene>
    <name evidence="6" type="ORF">C446_03831</name>
</gene>
<dbReference type="RefSeq" id="WP_006671726.1">
    <property type="nucleotide sequence ID" value="NZ_AOMA01000048.1"/>
</dbReference>
<comment type="caution">
    <text evidence="6">The sequence shown here is derived from an EMBL/GenBank/DDBJ whole genome shotgun (WGS) entry which is preliminary data.</text>
</comment>
<evidence type="ECO:0000313" key="7">
    <source>
        <dbReference type="Proteomes" id="UP000011607"/>
    </source>
</evidence>
<dbReference type="Pfam" id="PF04509">
    <property type="entry name" value="CheC"/>
    <property type="match status" value="1"/>
</dbReference>
<keyword evidence="7" id="KW-1185">Reference proteome</keyword>